<dbReference type="PANTHER" id="PTHR20875">
    <property type="entry name" value="EF-HAND CALCIUM-BINDING DOMAIN-CONTAINING PROTEIN 6-RELATED"/>
    <property type="match status" value="1"/>
</dbReference>
<dbReference type="HOGENOM" id="CLU_013413_0_0_1"/>
<dbReference type="Proteomes" id="UP000014500">
    <property type="component" value="Unassembled WGS sequence"/>
</dbReference>
<name>T1IXR3_STRMM</name>
<dbReference type="InterPro" id="IPR052603">
    <property type="entry name" value="EFCB6"/>
</dbReference>
<dbReference type="STRING" id="126957.T1IXR3"/>
<sequence>MKYELSIPHPLHTHTPVLEDSIKGILERLYQHYASHLIDVYDDFVSVDKAREGLIPFGQLLRILRVPNDFTEAEVKLLMHKFQAPEKPGYFDYVTFNNELEFVGRPEVVRFRDTHRFRSRTGILELPPPSIVTISVKNIIDRIMRTVYKHNIHLYDYLNIYDTSRAGIILEKQFAKGVWLAVGTEAGMTQDEINVLAQFFRNRDGYVPYREFCNVVDSAFVPLNLEKNDVGKMCQMNFGHRKDDLRNRLTEDEERCFQSIVKLIAREVDTRHLQMAPFFDDYENKAQYPGLVSATDFNRVLQKFDIDLSPGESQLLLRKYEVPSSGGIRYKSFLHDVDAGFQRFRVYFDKDVRLRDQRFLPGEPTYKCGAGQMEDVFTTLKKIRHHVMEKRIRVSEFFRDYDYTRTGSIPESQFVRGLDLMLVGAFSQDCRVSPDELGALLTHYRDPTKRENILWRRFEIDVDAVFVTRNLEKNPTIRPEPAEYVNPKVVHDPLPLWSTVNHASIALEKLRTKVRQQNIDLRSYFLDFDRCRVSRVSPSIFDRAISHFQFQLPEADLDALRVVYSDNRGFNYARFSDDLRPEQKEYDRHGALLAMLKARLAAQQTRHPGAYIDLLDLIFRLRGKMRKSRLILFEYLKQHDKHNRNILDKSNFRRALSLAGFELTDREYDLLENCFERADAPDHIDLILFYDTINSAVAVNELEKSPLSTPFLFENEPQIATNIIGPENDKLLWSAMHRMARQLRQRPVFMEPFFEDLDPRHTEVTPTEEREGKA</sequence>
<protein>
    <recommendedName>
        <fullName evidence="3">EF-hand domain-containing protein</fullName>
    </recommendedName>
</protein>
<dbReference type="Gene3D" id="1.10.238.10">
    <property type="entry name" value="EF-hand"/>
    <property type="match status" value="2"/>
</dbReference>
<dbReference type="PhylomeDB" id="T1IXR3"/>
<accession>T1IXR3</accession>
<dbReference type="AlphaFoldDB" id="T1IXR3"/>
<dbReference type="OMA" id="CVRYRDF"/>
<dbReference type="PANTHER" id="PTHR20875:SF0">
    <property type="entry name" value="GH12158P"/>
    <property type="match status" value="1"/>
</dbReference>
<organism evidence="1 2">
    <name type="scientific">Strigamia maritima</name>
    <name type="common">European centipede</name>
    <name type="synonym">Geophilus maritimus</name>
    <dbReference type="NCBI Taxonomy" id="126957"/>
    <lineage>
        <taxon>Eukaryota</taxon>
        <taxon>Metazoa</taxon>
        <taxon>Ecdysozoa</taxon>
        <taxon>Arthropoda</taxon>
        <taxon>Myriapoda</taxon>
        <taxon>Chilopoda</taxon>
        <taxon>Pleurostigmophora</taxon>
        <taxon>Geophilomorpha</taxon>
        <taxon>Linotaeniidae</taxon>
        <taxon>Strigamia</taxon>
    </lineage>
</organism>
<evidence type="ECO:0008006" key="3">
    <source>
        <dbReference type="Google" id="ProtNLM"/>
    </source>
</evidence>
<proteinExistence type="predicted"/>
<reference evidence="2" key="1">
    <citation type="submission" date="2011-05" db="EMBL/GenBank/DDBJ databases">
        <authorList>
            <person name="Richards S.R."/>
            <person name="Qu J."/>
            <person name="Jiang H."/>
            <person name="Jhangiani S.N."/>
            <person name="Agravi P."/>
            <person name="Goodspeed R."/>
            <person name="Gross S."/>
            <person name="Mandapat C."/>
            <person name="Jackson L."/>
            <person name="Mathew T."/>
            <person name="Pu L."/>
            <person name="Thornton R."/>
            <person name="Saada N."/>
            <person name="Wilczek-Boney K.B."/>
            <person name="Lee S."/>
            <person name="Kovar C."/>
            <person name="Wu Y."/>
            <person name="Scherer S.E."/>
            <person name="Worley K.C."/>
            <person name="Muzny D.M."/>
            <person name="Gibbs R."/>
        </authorList>
    </citation>
    <scope>NUCLEOTIDE SEQUENCE</scope>
    <source>
        <strain evidence="2">Brora</strain>
    </source>
</reference>
<keyword evidence="2" id="KW-1185">Reference proteome</keyword>
<dbReference type="InterPro" id="IPR011992">
    <property type="entry name" value="EF-hand-dom_pair"/>
</dbReference>
<dbReference type="SUPFAM" id="SSF47473">
    <property type="entry name" value="EF-hand"/>
    <property type="match status" value="3"/>
</dbReference>
<evidence type="ECO:0000313" key="1">
    <source>
        <dbReference type="EnsemblMetazoa" id="SMAR006006-PA"/>
    </source>
</evidence>
<dbReference type="EnsemblMetazoa" id="SMAR006006-RA">
    <property type="protein sequence ID" value="SMAR006006-PA"/>
    <property type="gene ID" value="SMAR006006"/>
</dbReference>
<evidence type="ECO:0000313" key="2">
    <source>
        <dbReference type="Proteomes" id="UP000014500"/>
    </source>
</evidence>
<dbReference type="eggNOG" id="ENOG502QRVM">
    <property type="taxonomic scope" value="Eukaryota"/>
</dbReference>
<dbReference type="EMBL" id="JH431661">
    <property type="status" value="NOT_ANNOTATED_CDS"/>
    <property type="molecule type" value="Genomic_DNA"/>
</dbReference>
<reference evidence="1" key="2">
    <citation type="submission" date="2015-02" db="UniProtKB">
        <authorList>
            <consortium name="EnsemblMetazoa"/>
        </authorList>
    </citation>
    <scope>IDENTIFICATION</scope>
</reference>